<protein>
    <submittedName>
        <fullName evidence="1">Uncharacterized protein</fullName>
    </submittedName>
</protein>
<dbReference type="AlphaFoldDB" id="A0A0F9TQ12"/>
<proteinExistence type="predicted"/>
<accession>A0A0F9TQ12</accession>
<evidence type="ECO:0000313" key="1">
    <source>
        <dbReference type="EMBL" id="KKN77042.1"/>
    </source>
</evidence>
<sequence>MFDVPDNTPYDDVVERLKKSFDVVDEVFLHLMRMAQSAYILGWKAAHEECEQQREWDAYGEDL</sequence>
<gene>
    <name evidence="1" type="ORF">LCGC14_0363810</name>
</gene>
<dbReference type="EMBL" id="LAZR01000285">
    <property type="protein sequence ID" value="KKN77042.1"/>
    <property type="molecule type" value="Genomic_DNA"/>
</dbReference>
<comment type="caution">
    <text evidence="1">The sequence shown here is derived from an EMBL/GenBank/DDBJ whole genome shotgun (WGS) entry which is preliminary data.</text>
</comment>
<name>A0A0F9TQ12_9ZZZZ</name>
<organism evidence="1">
    <name type="scientific">marine sediment metagenome</name>
    <dbReference type="NCBI Taxonomy" id="412755"/>
    <lineage>
        <taxon>unclassified sequences</taxon>
        <taxon>metagenomes</taxon>
        <taxon>ecological metagenomes</taxon>
    </lineage>
</organism>
<reference evidence="1" key="1">
    <citation type="journal article" date="2015" name="Nature">
        <title>Complex archaea that bridge the gap between prokaryotes and eukaryotes.</title>
        <authorList>
            <person name="Spang A."/>
            <person name="Saw J.H."/>
            <person name="Jorgensen S.L."/>
            <person name="Zaremba-Niedzwiedzka K."/>
            <person name="Martijn J."/>
            <person name="Lind A.E."/>
            <person name="van Eijk R."/>
            <person name="Schleper C."/>
            <person name="Guy L."/>
            <person name="Ettema T.J."/>
        </authorList>
    </citation>
    <scope>NUCLEOTIDE SEQUENCE</scope>
</reference>